<dbReference type="Gene3D" id="3.30.750.24">
    <property type="entry name" value="STAS domain"/>
    <property type="match status" value="1"/>
</dbReference>
<dbReference type="EMBL" id="JBHTEE010000001">
    <property type="protein sequence ID" value="MFC7606741.1"/>
    <property type="molecule type" value="Genomic_DNA"/>
</dbReference>
<evidence type="ECO:0000256" key="1">
    <source>
        <dbReference type="ARBA" id="ARBA00009013"/>
    </source>
</evidence>
<feature type="domain" description="STAS" evidence="3">
    <location>
        <begin position="19"/>
        <end position="110"/>
    </location>
</feature>
<accession>A0ABW2TGR3</accession>
<dbReference type="NCBIfam" id="TIGR00377">
    <property type="entry name" value="ant_ant_sig"/>
    <property type="match status" value="1"/>
</dbReference>
<dbReference type="PROSITE" id="PS50801">
    <property type="entry name" value="STAS"/>
    <property type="match status" value="1"/>
</dbReference>
<comment type="caution">
    <text evidence="4">The sequence shown here is derived from an EMBL/GenBank/DDBJ whole genome shotgun (WGS) entry which is preliminary data.</text>
</comment>
<evidence type="ECO:0000313" key="4">
    <source>
        <dbReference type="EMBL" id="MFC7606741.1"/>
    </source>
</evidence>
<name>A0ABW2TGR3_9ACTN</name>
<dbReference type="InterPro" id="IPR002645">
    <property type="entry name" value="STAS_dom"/>
</dbReference>
<evidence type="ECO:0000259" key="3">
    <source>
        <dbReference type="PROSITE" id="PS50801"/>
    </source>
</evidence>
<reference evidence="5" key="1">
    <citation type="journal article" date="2019" name="Int. J. Syst. Evol. Microbiol.">
        <title>The Global Catalogue of Microorganisms (GCM) 10K type strain sequencing project: providing services to taxonomists for standard genome sequencing and annotation.</title>
        <authorList>
            <consortium name="The Broad Institute Genomics Platform"/>
            <consortium name="The Broad Institute Genome Sequencing Center for Infectious Disease"/>
            <person name="Wu L."/>
            <person name="Ma J."/>
        </authorList>
    </citation>
    <scope>NUCLEOTIDE SEQUENCE [LARGE SCALE GENOMIC DNA]</scope>
    <source>
        <strain evidence="5">JCM 10083</strain>
    </source>
</reference>
<dbReference type="InterPro" id="IPR036513">
    <property type="entry name" value="STAS_dom_sf"/>
</dbReference>
<dbReference type="InterPro" id="IPR003658">
    <property type="entry name" value="Anti-sigma_ant"/>
</dbReference>
<dbReference type="PANTHER" id="PTHR33495:SF2">
    <property type="entry name" value="ANTI-SIGMA FACTOR ANTAGONIST TM_1081-RELATED"/>
    <property type="match status" value="1"/>
</dbReference>
<dbReference type="Proteomes" id="UP001596514">
    <property type="component" value="Unassembled WGS sequence"/>
</dbReference>
<dbReference type="RefSeq" id="WP_343975118.1">
    <property type="nucleotide sequence ID" value="NZ_BAAAGK010000128.1"/>
</dbReference>
<dbReference type="CDD" id="cd07043">
    <property type="entry name" value="STAS_anti-anti-sigma_factors"/>
    <property type="match status" value="1"/>
</dbReference>
<keyword evidence="5" id="KW-1185">Reference proteome</keyword>
<dbReference type="Pfam" id="PF01740">
    <property type="entry name" value="STAS"/>
    <property type="match status" value="1"/>
</dbReference>
<sequence length="110" mass="11784">MTVLQTQTSHGAGPQVAGPAATVIHLHGEVDVFTSAALRERLLRALRRGANPLILDLSGVSFFDTSGLAVLVGIQRRARSLGVTFELSAPRHQTAALLRITGLDRTFTIR</sequence>
<dbReference type="SUPFAM" id="SSF52091">
    <property type="entry name" value="SpoIIaa-like"/>
    <property type="match status" value="1"/>
</dbReference>
<protein>
    <recommendedName>
        <fullName evidence="2">Anti-sigma factor antagonist</fullName>
    </recommendedName>
</protein>
<evidence type="ECO:0000313" key="5">
    <source>
        <dbReference type="Proteomes" id="UP001596514"/>
    </source>
</evidence>
<gene>
    <name evidence="4" type="ORF">ACFQVD_42265</name>
</gene>
<proteinExistence type="inferred from homology"/>
<organism evidence="4 5">
    <name type="scientific">Streptosporangium amethystogenes subsp. fukuiense</name>
    <dbReference type="NCBI Taxonomy" id="698418"/>
    <lineage>
        <taxon>Bacteria</taxon>
        <taxon>Bacillati</taxon>
        <taxon>Actinomycetota</taxon>
        <taxon>Actinomycetes</taxon>
        <taxon>Streptosporangiales</taxon>
        <taxon>Streptosporangiaceae</taxon>
        <taxon>Streptosporangium</taxon>
    </lineage>
</organism>
<dbReference type="PANTHER" id="PTHR33495">
    <property type="entry name" value="ANTI-SIGMA FACTOR ANTAGONIST TM_1081-RELATED-RELATED"/>
    <property type="match status" value="1"/>
</dbReference>
<comment type="similarity">
    <text evidence="1 2">Belongs to the anti-sigma-factor antagonist family.</text>
</comment>
<evidence type="ECO:0000256" key="2">
    <source>
        <dbReference type="RuleBase" id="RU003749"/>
    </source>
</evidence>